<accession>A0AAP4RAU3</accession>
<dbReference type="GeneID" id="71060202"/>
<dbReference type="AlphaFoldDB" id="A0AAP4RAU3"/>
<reference evidence="1" key="1">
    <citation type="submission" date="2023-07" db="EMBL/GenBank/DDBJ databases">
        <title>A collection of bacterial strains from the Burkholderia cepacia Research Laboratory and Repository.</title>
        <authorList>
            <person name="Lipuma J."/>
            <person name="Spilker T."/>
            <person name="Caverly L."/>
        </authorList>
    </citation>
    <scope>NUCLEOTIDE SEQUENCE</scope>
    <source>
        <strain evidence="1">AU44979</strain>
    </source>
</reference>
<dbReference type="RefSeq" id="WP_137910202.1">
    <property type="nucleotide sequence ID" value="NZ_CP073666.1"/>
</dbReference>
<proteinExistence type="predicted"/>
<sequence>MKIDRIRPFRAAVWMLPVIGACWVGAAHGSGIDSTTSSSIIGATGLKSCRHVSVPTLVDIYARQVLADNHLLNLISLERERVRTSHEVRLAVSCTAASPTGVDHQSCMQVVGSLRRLRCEDALRRVQQWIQQIDRLSMPGF</sequence>
<evidence type="ECO:0000313" key="1">
    <source>
        <dbReference type="EMBL" id="MDN7570693.1"/>
    </source>
</evidence>
<dbReference type="Proteomes" id="UP001172109">
    <property type="component" value="Unassembled WGS sequence"/>
</dbReference>
<protein>
    <submittedName>
        <fullName evidence="1">Uncharacterized protein</fullName>
    </submittedName>
</protein>
<gene>
    <name evidence="1" type="ORF">QZM56_40115</name>
</gene>
<dbReference type="EMBL" id="JAUJQS010000064">
    <property type="protein sequence ID" value="MDN7570693.1"/>
    <property type="molecule type" value="Genomic_DNA"/>
</dbReference>
<name>A0AAP4RAU3_9BURK</name>
<comment type="caution">
    <text evidence="1">The sequence shown here is derived from an EMBL/GenBank/DDBJ whole genome shotgun (WGS) entry which is preliminary data.</text>
</comment>
<evidence type="ECO:0000313" key="2">
    <source>
        <dbReference type="Proteomes" id="UP001172109"/>
    </source>
</evidence>
<dbReference type="PROSITE" id="PS51257">
    <property type="entry name" value="PROKAR_LIPOPROTEIN"/>
    <property type="match status" value="1"/>
</dbReference>
<organism evidence="1 2">
    <name type="scientific">Burkholderia contaminans</name>
    <dbReference type="NCBI Taxonomy" id="488447"/>
    <lineage>
        <taxon>Bacteria</taxon>
        <taxon>Pseudomonadati</taxon>
        <taxon>Pseudomonadota</taxon>
        <taxon>Betaproteobacteria</taxon>
        <taxon>Burkholderiales</taxon>
        <taxon>Burkholderiaceae</taxon>
        <taxon>Burkholderia</taxon>
        <taxon>Burkholderia cepacia complex</taxon>
    </lineage>
</organism>